<protein>
    <submittedName>
        <fullName evidence="2">Type I-D CRISPR-associated protein Cas10d/Csc3</fullName>
    </submittedName>
</protein>
<evidence type="ECO:0000313" key="3">
    <source>
        <dbReference type="Proteomes" id="UP000320293"/>
    </source>
</evidence>
<accession>A0A552G551</accession>
<gene>
    <name evidence="2" type="primary">cas10d</name>
    <name evidence="2" type="ORF">EWV91_00650</name>
</gene>
<dbReference type="EMBL" id="SFBF01000013">
    <property type="protein sequence ID" value="TRU54081.1"/>
    <property type="molecule type" value="Genomic_DNA"/>
</dbReference>
<feature type="region of interest" description="Disordered" evidence="1">
    <location>
        <begin position="28"/>
        <end position="52"/>
    </location>
</feature>
<reference evidence="2 3" key="1">
    <citation type="submission" date="2019-01" db="EMBL/GenBank/DDBJ databases">
        <title>Coherence of Microcystis species and biogeography revealed through population genomics.</title>
        <authorList>
            <person name="Perez-Carrascal O.M."/>
            <person name="Terrat Y."/>
            <person name="Giani A."/>
            <person name="Fortin N."/>
            <person name="Tromas N."/>
            <person name="Shapiro B.J."/>
        </authorList>
    </citation>
    <scope>NUCLEOTIDE SEQUENCE [LARGE SCALE GENOMIC DNA]</scope>
    <source>
        <strain evidence="2">Ma_QC_Ca_00000000_S207</strain>
    </source>
</reference>
<evidence type="ECO:0000313" key="2">
    <source>
        <dbReference type="EMBL" id="TRU54081.1"/>
    </source>
</evidence>
<dbReference type="Proteomes" id="UP000320293">
    <property type="component" value="Unassembled WGS sequence"/>
</dbReference>
<proteinExistence type="predicted"/>
<dbReference type="AlphaFoldDB" id="A0A552G551"/>
<dbReference type="NCBIfam" id="TIGR03174">
    <property type="entry name" value="cas_Csc3"/>
    <property type="match status" value="1"/>
</dbReference>
<organism evidence="2 3">
    <name type="scientific">Microcystis aeruginosa Ma_QC_Ca_00000000_S207</name>
    <dbReference type="NCBI Taxonomy" id="2486251"/>
    <lineage>
        <taxon>Bacteria</taxon>
        <taxon>Bacillati</taxon>
        <taxon>Cyanobacteriota</taxon>
        <taxon>Cyanophyceae</taxon>
        <taxon>Oscillatoriophycideae</taxon>
        <taxon>Chroococcales</taxon>
        <taxon>Microcystaceae</taxon>
        <taxon>Microcystis</taxon>
    </lineage>
</organism>
<comment type="caution">
    <text evidence="2">The sequence shown here is derived from an EMBL/GenBank/DDBJ whole genome shotgun (WGS) entry which is preliminary data.</text>
</comment>
<feature type="compositionally biased region" description="Polar residues" evidence="1">
    <location>
        <begin position="1124"/>
        <end position="1139"/>
    </location>
</feature>
<sequence>MARKKKETSQEIQQLNIFDYRDNIESFQDENEDINNYEEEEEEPPDSNRDEEEIQKEFLTTKFFKEAIIKQNPEDPVMMDFAEYVLPNFLKVAAGVTAKGGKWIENKIAEGNLKSDRALHDQSLSTHILNGLFAANLIEQQIEKLDTTIKRYIKEFDRRLGMAGFILHDFEKFKYDRFPQMPEKYKNLPEIRGLSLQEHREIIDVMVRYLQLDIFIDPENPEVYREYIDDLLVIAYNAQIRWGTNWNFSIHDGLSPKLKPRGDKLFSLTGLACLADRISFIVKHPQDALSSSLDDILGRLSNRNLKLTYHAISENRGVLTNVINNALIDEYVSLNTPEKQYYQPLLYLPTGVVYLTSRNAPEISVDNIPERVVDKINSLCIGELRTRQTGFNRDGKGMKYAEYYHLFFNTLELMDVGLDATLKILKDGKKPVSGDRSGTLVKFQKLGILSDQYNFEFKEDIRIDQIAEFCDLISRKIWDEKVSQILETCKRDKNIPKPPDFDFMLEVAKHWDLLSYIPAIREIQRINDSLKERKLKGNTGGLPLEWYYLAAKYLEHNVGIGNEEIKPRCQKLLIHLRNSIEPILNDYQVFDGWDDLRAWVKQVVMLPNQQTDTRSPDKFFEEFQRYKNAKKSGRGKTALCSISHSAYSVTEQMESAVLFTPQVYTNKQNLGGSNAKRNISSIAGIEFMLRQILMSETEAVGKNFEDAKYRYIYFYPTYYCTPETNLFLHQVYEEIKQSRFDTDVRNHFISKDLKAHLELDQYRSLDIFHLNNTSIKDRSLKLSYPEKQPLTFYFMALPPEVKGKDKKITDTESWIMPAWLGLAFPMILDVKTVVSESPIPPFNDGAEFQETVFLDGAPPALRALVQRDLFRLDYILESWEEEGKKYSAPLNTLTAAYSIHLDVNAKQGKTGYDPNWGKLTELAINLETSPLYVFHYLKQWKRGKDADIPSANRIALYLYDFYPCFDPYVQANRTNLTIDMTAESPLNHPKNLTELYRQFYRAKSSKGKPIKANAILKPIDEAADVILKADNAISDDLTSLVAARLFKLMDRVRSQTAEGRYVIKERDQEREKILDFAKYFVKNVFEESFESDRARLAGRQLNIIRDTCEFLYRLEMDKERRQRQVQPLDTSNSSSEEEE</sequence>
<feature type="region of interest" description="Disordered" evidence="1">
    <location>
        <begin position="1119"/>
        <end position="1139"/>
    </location>
</feature>
<name>A0A552G551_MICAE</name>
<evidence type="ECO:0000256" key="1">
    <source>
        <dbReference type="SAM" id="MobiDB-lite"/>
    </source>
</evidence>
<dbReference type="InterPro" id="IPR017589">
    <property type="entry name" value="CRISPR-assoc_prot_Cas10d/Csc3"/>
</dbReference>